<feature type="region of interest" description="Disordered" evidence="1">
    <location>
        <begin position="139"/>
        <end position="160"/>
    </location>
</feature>
<name>A0A538SKA3_UNCEI</name>
<proteinExistence type="predicted"/>
<dbReference type="Gene3D" id="3.30.460.40">
    <property type="match status" value="1"/>
</dbReference>
<sequence>MPRRTPGTDNRVLRLCRLLNRHRVRYLLAGGVAANLHGSVRATKDVDILVPRDRANMERLLEALGELPWGVARDLDPAEVSEKAVTIVGDDPRVDILTIAWSVTFERADRSKIVRRIQGVRVPYLGLRDLILSKKTGRARDDADIEALEPARPRRRRRRP</sequence>
<dbReference type="Proteomes" id="UP000320184">
    <property type="component" value="Unassembled WGS sequence"/>
</dbReference>
<organism evidence="2 3">
    <name type="scientific">Eiseniibacteriota bacterium</name>
    <dbReference type="NCBI Taxonomy" id="2212470"/>
    <lineage>
        <taxon>Bacteria</taxon>
        <taxon>Candidatus Eiseniibacteriota</taxon>
    </lineage>
</organism>
<evidence type="ECO:0000313" key="3">
    <source>
        <dbReference type="Proteomes" id="UP000320184"/>
    </source>
</evidence>
<evidence type="ECO:0000256" key="1">
    <source>
        <dbReference type="SAM" id="MobiDB-lite"/>
    </source>
</evidence>
<gene>
    <name evidence="2" type="ORF">E6K73_04690</name>
</gene>
<dbReference type="SUPFAM" id="SSF81301">
    <property type="entry name" value="Nucleotidyltransferase"/>
    <property type="match status" value="1"/>
</dbReference>
<evidence type="ECO:0000313" key="2">
    <source>
        <dbReference type="EMBL" id="TMQ51796.1"/>
    </source>
</evidence>
<dbReference type="InterPro" id="IPR043519">
    <property type="entry name" value="NT_sf"/>
</dbReference>
<reference evidence="2 3" key="1">
    <citation type="journal article" date="2019" name="Nat. Microbiol.">
        <title>Mediterranean grassland soil C-N compound turnover is dependent on rainfall and depth, and is mediated by genomically divergent microorganisms.</title>
        <authorList>
            <person name="Diamond S."/>
            <person name="Andeer P.F."/>
            <person name="Li Z."/>
            <person name="Crits-Christoph A."/>
            <person name="Burstein D."/>
            <person name="Anantharaman K."/>
            <person name="Lane K.R."/>
            <person name="Thomas B.C."/>
            <person name="Pan C."/>
            <person name="Northen T.R."/>
            <person name="Banfield J.F."/>
        </authorList>
    </citation>
    <scope>NUCLEOTIDE SEQUENCE [LARGE SCALE GENOMIC DNA]</scope>
    <source>
        <strain evidence="2">WS_3</strain>
    </source>
</reference>
<dbReference type="AlphaFoldDB" id="A0A538SKA3"/>
<comment type="caution">
    <text evidence="2">The sequence shown here is derived from an EMBL/GenBank/DDBJ whole genome shotgun (WGS) entry which is preliminary data.</text>
</comment>
<accession>A0A538SKA3</accession>
<dbReference type="EMBL" id="VBOT01000053">
    <property type="protein sequence ID" value="TMQ51796.1"/>
    <property type="molecule type" value="Genomic_DNA"/>
</dbReference>
<evidence type="ECO:0008006" key="4">
    <source>
        <dbReference type="Google" id="ProtNLM"/>
    </source>
</evidence>
<protein>
    <recommendedName>
        <fullName evidence="4">Nucleotidyltransferase family protein</fullName>
    </recommendedName>
</protein>